<dbReference type="KEGG" id="vg:5130464"/>
<dbReference type="OrthoDB" id="6164at10239"/>
<dbReference type="EMBL" id="MT151386">
    <property type="protein sequence ID" value="QIW89065.1"/>
    <property type="molecule type" value="Genomic_DNA"/>
</dbReference>
<evidence type="ECO:0000313" key="5">
    <source>
        <dbReference type="Proteomes" id="UP000503318"/>
    </source>
</evidence>
<accession>A0A6H0X570</accession>
<dbReference type="InterPro" id="IPR051451">
    <property type="entry name" value="PhoH2-like"/>
</dbReference>
<dbReference type="PANTHER" id="PTHR30473">
    <property type="entry name" value="PROTEIN PHOH"/>
    <property type="match status" value="1"/>
</dbReference>
<name>A0A6H0X570_BPTWO</name>
<proteinExistence type="predicted"/>
<protein>
    <submittedName>
        <fullName evidence="4">Phosphate starvation-inducible protein-like protein</fullName>
    </submittedName>
</protein>
<keyword evidence="2" id="KW-0067">ATP-binding</keyword>
<dbReference type="InterPro" id="IPR003714">
    <property type="entry name" value="PhoH"/>
</dbReference>
<dbReference type="InterPro" id="IPR027417">
    <property type="entry name" value="P-loop_NTPase"/>
</dbReference>
<keyword evidence="1" id="KW-0547">Nucleotide-binding</keyword>
<dbReference type="PANTHER" id="PTHR30473:SF2">
    <property type="entry name" value="PIN DOMAIN-CONTAINING PROTEIN"/>
    <property type="match status" value="1"/>
</dbReference>
<feature type="domain" description="PhoH-like protein" evidence="3">
    <location>
        <begin position="37"/>
        <end position="230"/>
    </location>
</feature>
<reference evidence="4 5" key="1">
    <citation type="submission" date="2020-03" db="EMBL/GenBank/DDBJ databases">
        <title>Variable regions in the genome of staphylococcal bacteriophage Twort.</title>
        <authorList>
            <person name="Glowacka-Rutkowska A."/>
            <person name="Gawor J."/>
            <person name="Lobocka M."/>
        </authorList>
    </citation>
    <scope>NUCLEOTIDE SEQUENCE [LARGE SCALE GENOMIC DNA]</scope>
</reference>
<dbReference type="GO" id="GO:0005524">
    <property type="term" value="F:ATP binding"/>
    <property type="evidence" value="ECO:0007669"/>
    <property type="project" value="UniProtKB-KW"/>
</dbReference>
<dbReference type="SUPFAM" id="SSF52540">
    <property type="entry name" value="P-loop containing nucleoside triphosphate hydrolases"/>
    <property type="match status" value="1"/>
</dbReference>
<gene>
    <name evidence="4" type="ORF">TwortDSMZ_060</name>
</gene>
<dbReference type="Gene3D" id="3.40.50.300">
    <property type="entry name" value="P-loop containing nucleotide triphosphate hydrolases"/>
    <property type="match status" value="1"/>
</dbReference>
<organismHost>
    <name type="scientific">Twortvirus twort</name>
    <dbReference type="NCBI Taxonomy" id="55510"/>
</organismHost>
<evidence type="ECO:0000259" key="3">
    <source>
        <dbReference type="Pfam" id="PF02562"/>
    </source>
</evidence>
<evidence type="ECO:0000256" key="1">
    <source>
        <dbReference type="ARBA" id="ARBA00022741"/>
    </source>
</evidence>
<sequence>MTKTAKELEYKLRDYPNVKYNMVQHSVFHDFLSKASDEQLDFAEDFFDDEVEIIWSDSRAGTGKSFLSIALAYAEYLNKGKTMYYIISPVSDDIGALPGSKFSKESVYFGALYDALLELGVIPERAIYEMAEETLENFNEKSFDDCWIHAVSHIHLRGVNISSTMILDETQNFKRNDIKKTLTRFKKGNKALCIGSSVQIDLKNESKSGFVPYLEYFRGYEKSREHTLTRNFRSELSNYADNFKW</sequence>
<dbReference type="Proteomes" id="UP000503318">
    <property type="component" value="Segment"/>
</dbReference>
<organism evidence="4 5">
    <name type="scientific">Staphylococcus phage Twort (strain DSM 17442 / HER 48)</name>
    <name type="common">Bacteriophage Twort</name>
    <dbReference type="NCBI Taxonomy" id="2908167"/>
    <lineage>
        <taxon>Viruses</taxon>
        <taxon>Duplodnaviria</taxon>
        <taxon>Heunggongvirae</taxon>
        <taxon>Uroviricota</taxon>
        <taxon>Caudoviricetes</taxon>
        <taxon>Herelleviridae</taxon>
        <taxon>Twortvirinae</taxon>
        <taxon>Twortvirus</taxon>
        <taxon>Twortvirus twort</taxon>
    </lineage>
</organism>
<evidence type="ECO:0000313" key="4">
    <source>
        <dbReference type="EMBL" id="QIW89065.1"/>
    </source>
</evidence>
<evidence type="ECO:0000256" key="2">
    <source>
        <dbReference type="ARBA" id="ARBA00022840"/>
    </source>
</evidence>
<dbReference type="RefSeq" id="YP_238706.1">
    <property type="nucleotide sequence ID" value="NC_007021.1"/>
</dbReference>
<dbReference type="Pfam" id="PF02562">
    <property type="entry name" value="PhoH"/>
    <property type="match status" value="1"/>
</dbReference>